<dbReference type="NCBIfam" id="TIGR04335">
    <property type="entry name" value="AmmeMemoSam_A"/>
    <property type="match status" value="1"/>
</dbReference>
<dbReference type="InterPro" id="IPR027623">
    <property type="entry name" value="AmmeMemoSam_A"/>
</dbReference>
<evidence type="ECO:0000259" key="1">
    <source>
        <dbReference type="PROSITE" id="PS51112"/>
    </source>
</evidence>
<dbReference type="PROSITE" id="PS51112">
    <property type="entry name" value="AMMECR1"/>
    <property type="match status" value="1"/>
</dbReference>
<dbReference type="InterPro" id="IPR002733">
    <property type="entry name" value="AMMECR1_domain"/>
</dbReference>
<organism evidence="2 3">
    <name type="scientific">Hydrogenimonas cancrithermarum</name>
    <dbReference type="NCBI Taxonomy" id="2993563"/>
    <lineage>
        <taxon>Bacteria</taxon>
        <taxon>Pseudomonadati</taxon>
        <taxon>Campylobacterota</taxon>
        <taxon>Epsilonproteobacteria</taxon>
        <taxon>Campylobacterales</taxon>
        <taxon>Hydrogenimonadaceae</taxon>
        <taxon>Hydrogenimonas</taxon>
    </lineage>
</organism>
<accession>A0ABM8FKF3</accession>
<dbReference type="SUPFAM" id="SSF143447">
    <property type="entry name" value="AMMECR1-like"/>
    <property type="match status" value="1"/>
</dbReference>
<proteinExistence type="predicted"/>
<evidence type="ECO:0000313" key="2">
    <source>
        <dbReference type="EMBL" id="BDY12794.1"/>
    </source>
</evidence>
<keyword evidence="3" id="KW-1185">Reference proteome</keyword>
<dbReference type="Pfam" id="PF01871">
    <property type="entry name" value="AMMECR1"/>
    <property type="match status" value="1"/>
</dbReference>
<dbReference type="PANTHER" id="PTHR13016">
    <property type="entry name" value="AMMECR1 HOMOLOG"/>
    <property type="match status" value="1"/>
</dbReference>
<gene>
    <name evidence="2" type="ORF">HCR_11060</name>
</gene>
<dbReference type="InterPro" id="IPR036071">
    <property type="entry name" value="AMMECR1_dom_sf"/>
</dbReference>
<name>A0ABM8FKF3_9BACT</name>
<dbReference type="EMBL" id="AP027370">
    <property type="protein sequence ID" value="BDY12794.1"/>
    <property type="molecule type" value="Genomic_DNA"/>
</dbReference>
<dbReference type="PANTHER" id="PTHR13016:SF0">
    <property type="entry name" value="AMME SYNDROME CANDIDATE GENE 1 PROTEIN"/>
    <property type="match status" value="1"/>
</dbReference>
<dbReference type="Gene3D" id="3.30.700.20">
    <property type="entry name" value="Hypothetical protein ph0010, domain 1"/>
    <property type="match status" value="1"/>
</dbReference>
<dbReference type="RefSeq" id="WP_286337971.1">
    <property type="nucleotide sequence ID" value="NZ_AP027370.1"/>
</dbReference>
<sequence>MGELLLKIARQSIAASFGLTPEVDKEALVAQFPELAKEQATFVTLTINGNLRGCIGSIIPHRRLIDDLVANAKAAAFDDPRFSPLTPEEFEKVDIEVSLLTVPHSLEYDDIDDLRRKIRPGVDGVILQLDGRQATFLPQVWEELNDFDHFFAHLCLKAGLPQNCLAYHPQIFVYQVEKFKECDNSGCGA</sequence>
<dbReference type="Gene3D" id="3.30.1490.150">
    <property type="entry name" value="Hypothetical protein ph0010, domain 2"/>
    <property type="match status" value="1"/>
</dbReference>
<evidence type="ECO:0000313" key="3">
    <source>
        <dbReference type="Proteomes" id="UP001321445"/>
    </source>
</evidence>
<reference evidence="2 3" key="1">
    <citation type="submission" date="2023-03" db="EMBL/GenBank/DDBJ databases">
        <title>Description of Hydrogenimonas sp. ISO32.</title>
        <authorList>
            <person name="Mino S."/>
            <person name="Fukazawa S."/>
            <person name="Sawabe T."/>
        </authorList>
    </citation>
    <scope>NUCLEOTIDE SEQUENCE [LARGE SCALE GENOMIC DNA]</scope>
    <source>
        <strain evidence="2 3">ISO32</strain>
    </source>
</reference>
<dbReference type="InterPro" id="IPR023473">
    <property type="entry name" value="AMMECR1"/>
</dbReference>
<protein>
    <recommendedName>
        <fullName evidence="1">AMMECR1 domain-containing protein</fullName>
    </recommendedName>
</protein>
<dbReference type="NCBIfam" id="TIGR00296">
    <property type="entry name" value="TIGR00296 family protein"/>
    <property type="match status" value="1"/>
</dbReference>
<dbReference type="InterPro" id="IPR027485">
    <property type="entry name" value="AMMECR1_N"/>
</dbReference>
<dbReference type="Proteomes" id="UP001321445">
    <property type="component" value="Chromosome"/>
</dbReference>
<feature type="domain" description="AMMECR1" evidence="1">
    <location>
        <begin position="1"/>
        <end position="189"/>
    </location>
</feature>